<dbReference type="InterPro" id="IPR011055">
    <property type="entry name" value="Dup_hybrid_motif"/>
</dbReference>
<evidence type="ECO:0000256" key="1">
    <source>
        <dbReference type="SAM" id="SignalP"/>
    </source>
</evidence>
<dbReference type="PANTHER" id="PTHR21666:SF285">
    <property type="entry name" value="M23 FAMILY METALLOPEPTIDASE"/>
    <property type="match status" value="1"/>
</dbReference>
<keyword evidence="3" id="KW-0378">Hydrolase</keyword>
<name>A0A7W9BSH4_9SPHN</name>
<feature type="domain" description="M23ase beta-sheet core" evidence="2">
    <location>
        <begin position="174"/>
        <end position="270"/>
    </location>
</feature>
<dbReference type="InterPro" id="IPR016047">
    <property type="entry name" value="M23ase_b-sheet_dom"/>
</dbReference>
<evidence type="ECO:0000313" key="4">
    <source>
        <dbReference type="Proteomes" id="UP000546701"/>
    </source>
</evidence>
<protein>
    <submittedName>
        <fullName evidence="3">Murein DD-endopeptidase MepM/ murein hydrolase activator NlpD</fullName>
    </submittedName>
</protein>
<dbReference type="GO" id="GO:0004222">
    <property type="term" value="F:metalloendopeptidase activity"/>
    <property type="evidence" value="ECO:0007669"/>
    <property type="project" value="TreeGrafter"/>
</dbReference>
<dbReference type="Gene3D" id="2.70.70.10">
    <property type="entry name" value="Glucose Permease (Domain IIA)"/>
    <property type="match status" value="1"/>
</dbReference>
<evidence type="ECO:0000313" key="3">
    <source>
        <dbReference type="EMBL" id="MBB5728783.1"/>
    </source>
</evidence>
<feature type="chain" id="PRO_5031071852" evidence="1">
    <location>
        <begin position="19"/>
        <end position="287"/>
    </location>
</feature>
<dbReference type="CDD" id="cd12797">
    <property type="entry name" value="M23_peptidase"/>
    <property type="match status" value="1"/>
</dbReference>
<dbReference type="PANTHER" id="PTHR21666">
    <property type="entry name" value="PEPTIDASE-RELATED"/>
    <property type="match status" value="1"/>
</dbReference>
<comment type="caution">
    <text evidence="3">The sequence shown here is derived from an EMBL/GenBank/DDBJ whole genome shotgun (WGS) entry which is preliminary data.</text>
</comment>
<proteinExistence type="predicted"/>
<reference evidence="3 4" key="1">
    <citation type="submission" date="2020-08" db="EMBL/GenBank/DDBJ databases">
        <title>Genomic Encyclopedia of Type Strains, Phase IV (KMG-IV): sequencing the most valuable type-strain genomes for metagenomic binning, comparative biology and taxonomic classification.</title>
        <authorList>
            <person name="Goeker M."/>
        </authorList>
    </citation>
    <scope>NUCLEOTIDE SEQUENCE [LARGE SCALE GENOMIC DNA]</scope>
    <source>
        <strain evidence="3 4">DSM 103336</strain>
    </source>
</reference>
<dbReference type="Pfam" id="PF01551">
    <property type="entry name" value="Peptidase_M23"/>
    <property type="match status" value="1"/>
</dbReference>
<gene>
    <name evidence="3" type="ORF">FHS99_001261</name>
</gene>
<sequence>MRVVLAAAAVSMAAVAVAAPAGGPPAGAALVVDGTAEQGGVIRGTVPDGTATLRIDGTDVPFAADGSFILGFGRDAGPQARLVATRADGSESVRLLTVASRRWSVQSLPTLSRSTPPTEVFRVRREGELAQIAAARARRVPGDGWRGRFDWPVTGRISGVFGSQRIYAGEPGAVHAGVDIARPTGTVVRAPADGMVVLAAASPFTLEGRLLIVDHGAGMNSAFLHLSRIDVVDGQRVRRGQLLGAIGTTGRSTGPHLHWAVMVRDQRVDPARLAGPMSVEPPAKLPG</sequence>
<dbReference type="EMBL" id="JACIJR010000003">
    <property type="protein sequence ID" value="MBB5728783.1"/>
    <property type="molecule type" value="Genomic_DNA"/>
</dbReference>
<dbReference type="SUPFAM" id="SSF51261">
    <property type="entry name" value="Duplicated hybrid motif"/>
    <property type="match status" value="1"/>
</dbReference>
<accession>A0A7W9BSH4</accession>
<dbReference type="InterPro" id="IPR050570">
    <property type="entry name" value="Cell_wall_metabolism_enzyme"/>
</dbReference>
<dbReference type="Proteomes" id="UP000546701">
    <property type="component" value="Unassembled WGS sequence"/>
</dbReference>
<organism evidence="3 4">
    <name type="scientific">Sphingomonas prati</name>
    <dbReference type="NCBI Taxonomy" id="1843237"/>
    <lineage>
        <taxon>Bacteria</taxon>
        <taxon>Pseudomonadati</taxon>
        <taxon>Pseudomonadota</taxon>
        <taxon>Alphaproteobacteria</taxon>
        <taxon>Sphingomonadales</taxon>
        <taxon>Sphingomonadaceae</taxon>
        <taxon>Sphingomonas</taxon>
    </lineage>
</organism>
<feature type="signal peptide" evidence="1">
    <location>
        <begin position="1"/>
        <end position="18"/>
    </location>
</feature>
<dbReference type="OrthoDB" id="9815245at2"/>
<evidence type="ECO:0000259" key="2">
    <source>
        <dbReference type="Pfam" id="PF01551"/>
    </source>
</evidence>
<keyword evidence="4" id="KW-1185">Reference proteome</keyword>
<keyword evidence="1" id="KW-0732">Signal</keyword>
<dbReference type="AlphaFoldDB" id="A0A7W9BSH4"/>
<dbReference type="FunFam" id="2.70.70.10:FF:000019">
    <property type="entry name" value="M23 family peptidase"/>
    <property type="match status" value="1"/>
</dbReference>